<accession>A0A5S9NLH6</accession>
<name>A0A5S9NLH6_9GAMM</name>
<evidence type="ECO:0000256" key="1">
    <source>
        <dbReference type="ARBA" id="ARBA00004514"/>
    </source>
</evidence>
<evidence type="ECO:0000256" key="2">
    <source>
        <dbReference type="ARBA" id="ARBA00022490"/>
    </source>
</evidence>
<feature type="region of interest" description="Disordered" evidence="6">
    <location>
        <begin position="92"/>
        <end position="115"/>
    </location>
</feature>
<organism evidence="7 9">
    <name type="scientific">Zhongshania aliphaticivorans</name>
    <dbReference type="NCBI Taxonomy" id="1470434"/>
    <lineage>
        <taxon>Bacteria</taxon>
        <taxon>Pseudomonadati</taxon>
        <taxon>Pseudomonadota</taxon>
        <taxon>Gammaproteobacteria</taxon>
        <taxon>Cellvibrionales</taxon>
        <taxon>Spongiibacteraceae</taxon>
        <taxon>Zhongshania</taxon>
    </lineage>
</organism>
<proteinExistence type="predicted"/>
<keyword evidence="9" id="KW-1185">Reference proteome</keyword>
<evidence type="ECO:0000313" key="9">
    <source>
        <dbReference type="Proteomes" id="UP000435877"/>
    </source>
</evidence>
<keyword evidence="2" id="KW-0963">Cytoplasm</keyword>
<dbReference type="AlphaFoldDB" id="A0A5S9NLH6"/>
<dbReference type="OrthoDB" id="5741196at2"/>
<sequence>MNKIENIATELSERQQSLQALMSLTVHIRELAESNDWVAALEEQRRRRIMMDDFFAMPCTPMESGNVASVIEGILAIDQEVSDMLYRQRGTMRQEANQSRKNIRNVDRYLSNSPA</sequence>
<keyword evidence="4" id="KW-0143">Chaperone</keyword>
<dbReference type="Pfam" id="PF05400">
    <property type="entry name" value="FliT"/>
    <property type="match status" value="1"/>
</dbReference>
<evidence type="ECO:0000256" key="3">
    <source>
        <dbReference type="ARBA" id="ARBA00022795"/>
    </source>
</evidence>
<dbReference type="Gene3D" id="1.20.58.380">
    <property type="entry name" value="Flagellar protein flit"/>
    <property type="match status" value="1"/>
</dbReference>
<dbReference type="InterPro" id="IPR008622">
    <property type="entry name" value="FliT"/>
</dbReference>
<dbReference type="RefSeq" id="WP_159268658.1">
    <property type="nucleotide sequence ID" value="NZ_CACSIK010000001.1"/>
</dbReference>
<evidence type="ECO:0000256" key="6">
    <source>
        <dbReference type="SAM" id="MobiDB-lite"/>
    </source>
</evidence>
<dbReference type="GO" id="GO:0044781">
    <property type="term" value="P:bacterial-type flagellum organization"/>
    <property type="evidence" value="ECO:0007669"/>
    <property type="project" value="UniProtKB-KW"/>
</dbReference>
<keyword evidence="3" id="KW-1005">Bacterial flagellum biogenesis</keyword>
<dbReference type="EMBL" id="CACSIK010000001">
    <property type="protein sequence ID" value="CAA0090795.1"/>
    <property type="molecule type" value="Genomic_DNA"/>
</dbReference>
<protein>
    <recommendedName>
        <fullName evidence="5">Flagellar protein FliT</fullName>
    </recommendedName>
</protein>
<reference evidence="9 10" key="1">
    <citation type="submission" date="2019-11" db="EMBL/GenBank/DDBJ databases">
        <authorList>
            <person name="Holert J."/>
        </authorList>
    </citation>
    <scope>NUCLEOTIDE SEQUENCE [LARGE SCALE GENOMIC DNA]</scope>
    <source>
        <strain evidence="8">BC3_2A</strain>
        <strain evidence="7">SB11_1A</strain>
    </source>
</reference>
<comment type="subcellular location">
    <subcellularLocation>
        <location evidence="1">Cytoplasm</location>
        <location evidence="1">Cytosol</location>
    </subcellularLocation>
</comment>
<evidence type="ECO:0000313" key="8">
    <source>
        <dbReference type="EMBL" id="CAA0098290.1"/>
    </source>
</evidence>
<evidence type="ECO:0000313" key="7">
    <source>
        <dbReference type="EMBL" id="CAA0090795.1"/>
    </source>
</evidence>
<dbReference type="EMBL" id="CACSIM010000002">
    <property type="protein sequence ID" value="CAA0098290.1"/>
    <property type="molecule type" value="Genomic_DNA"/>
</dbReference>
<dbReference type="Proteomes" id="UP000435877">
    <property type="component" value="Unassembled WGS sequence"/>
</dbReference>
<evidence type="ECO:0000313" key="10">
    <source>
        <dbReference type="Proteomes" id="UP000439591"/>
    </source>
</evidence>
<gene>
    <name evidence="7" type="ORF">IHBHHGIJ_02070</name>
    <name evidence="8" type="ORF">KFEGEMFD_01672</name>
</gene>
<evidence type="ECO:0000256" key="4">
    <source>
        <dbReference type="ARBA" id="ARBA00023186"/>
    </source>
</evidence>
<dbReference type="Proteomes" id="UP000439591">
    <property type="component" value="Unassembled WGS sequence"/>
</dbReference>
<evidence type="ECO:0000256" key="5">
    <source>
        <dbReference type="ARBA" id="ARBA00093797"/>
    </source>
</evidence>